<reference evidence="1" key="1">
    <citation type="journal article" date="2013" name="Nat. Commun.">
        <title>Whole-genome sequencing of Oryza brachyantha reveals mechanisms underlying Oryza genome evolution.</title>
        <authorList>
            <person name="Chen J."/>
            <person name="Huang Q."/>
            <person name="Gao D."/>
            <person name="Wang J."/>
            <person name="Lang Y."/>
            <person name="Liu T."/>
            <person name="Li B."/>
            <person name="Bai Z."/>
            <person name="Luis Goicoechea J."/>
            <person name="Liang C."/>
            <person name="Chen C."/>
            <person name="Zhang W."/>
            <person name="Sun S."/>
            <person name="Liao Y."/>
            <person name="Zhang X."/>
            <person name="Yang L."/>
            <person name="Song C."/>
            <person name="Wang M."/>
            <person name="Shi J."/>
            <person name="Liu G."/>
            <person name="Liu J."/>
            <person name="Zhou H."/>
            <person name="Zhou W."/>
            <person name="Yu Q."/>
            <person name="An N."/>
            <person name="Chen Y."/>
            <person name="Cai Q."/>
            <person name="Wang B."/>
            <person name="Liu B."/>
            <person name="Min J."/>
            <person name="Huang Y."/>
            <person name="Wu H."/>
            <person name="Li Z."/>
            <person name="Zhang Y."/>
            <person name="Yin Y."/>
            <person name="Song W."/>
            <person name="Jiang J."/>
            <person name="Jackson S.A."/>
            <person name="Wing R.A."/>
            <person name="Wang J."/>
            <person name="Chen M."/>
        </authorList>
    </citation>
    <scope>NUCLEOTIDE SEQUENCE [LARGE SCALE GENOMIC DNA]</scope>
    <source>
        <strain evidence="1">cv. IRGC 101232</strain>
    </source>
</reference>
<evidence type="ECO:0000313" key="2">
    <source>
        <dbReference type="Proteomes" id="UP000006038"/>
    </source>
</evidence>
<proteinExistence type="predicted"/>
<accession>J3M6S1</accession>
<evidence type="ECO:0000313" key="1">
    <source>
        <dbReference type="EnsemblPlants" id="OB05G22950.1"/>
    </source>
</evidence>
<dbReference type="HOGENOM" id="CLU_2999681_0_0_1"/>
<dbReference type="Gramene" id="OB05G22950.1">
    <property type="protein sequence ID" value="OB05G22950.1"/>
    <property type="gene ID" value="OB05G22950"/>
</dbReference>
<protein>
    <submittedName>
        <fullName evidence="1">Uncharacterized protein</fullName>
    </submittedName>
</protein>
<dbReference type="EnsemblPlants" id="OB05G22950.1">
    <property type="protein sequence ID" value="OB05G22950.1"/>
    <property type="gene ID" value="OB05G22950"/>
</dbReference>
<keyword evidence="2" id="KW-1185">Reference proteome</keyword>
<organism evidence="1">
    <name type="scientific">Oryza brachyantha</name>
    <name type="common">malo sina</name>
    <dbReference type="NCBI Taxonomy" id="4533"/>
    <lineage>
        <taxon>Eukaryota</taxon>
        <taxon>Viridiplantae</taxon>
        <taxon>Streptophyta</taxon>
        <taxon>Embryophyta</taxon>
        <taxon>Tracheophyta</taxon>
        <taxon>Spermatophyta</taxon>
        <taxon>Magnoliopsida</taxon>
        <taxon>Liliopsida</taxon>
        <taxon>Poales</taxon>
        <taxon>Poaceae</taxon>
        <taxon>BOP clade</taxon>
        <taxon>Oryzoideae</taxon>
        <taxon>Oryzeae</taxon>
        <taxon>Oryzinae</taxon>
        <taxon>Oryza</taxon>
    </lineage>
</organism>
<name>J3M6S1_ORYBR</name>
<dbReference type="AlphaFoldDB" id="J3M6S1"/>
<reference evidence="1" key="2">
    <citation type="submission" date="2013-04" db="UniProtKB">
        <authorList>
            <consortium name="EnsemblPlants"/>
        </authorList>
    </citation>
    <scope>IDENTIFICATION</scope>
</reference>
<sequence length="57" mass="6526">MEVKRSNQIAYSAHVTPPSPVFNSPQERIIGLINNDYLLAHPKHILRTDQLRVNPHV</sequence>
<dbReference type="Proteomes" id="UP000006038">
    <property type="component" value="Chromosome 5"/>
</dbReference>